<dbReference type="AlphaFoldDB" id="A0A0D3FDS3"/>
<organism evidence="2">
    <name type="scientific">Oryza barthii</name>
    <dbReference type="NCBI Taxonomy" id="65489"/>
    <lineage>
        <taxon>Eukaryota</taxon>
        <taxon>Viridiplantae</taxon>
        <taxon>Streptophyta</taxon>
        <taxon>Embryophyta</taxon>
        <taxon>Tracheophyta</taxon>
        <taxon>Spermatophyta</taxon>
        <taxon>Magnoliopsida</taxon>
        <taxon>Liliopsida</taxon>
        <taxon>Poales</taxon>
        <taxon>Poaceae</taxon>
        <taxon>BOP clade</taxon>
        <taxon>Oryzoideae</taxon>
        <taxon>Oryzeae</taxon>
        <taxon>Oryzinae</taxon>
        <taxon>Oryza</taxon>
    </lineage>
</organism>
<keyword evidence="3" id="KW-1185">Reference proteome</keyword>
<evidence type="ECO:0000313" key="2">
    <source>
        <dbReference type="EnsemblPlants" id="OBART03G03610.1"/>
    </source>
</evidence>
<protein>
    <submittedName>
        <fullName evidence="2">Uncharacterized protein</fullName>
    </submittedName>
</protein>
<accession>A0A0D3FDS3</accession>
<evidence type="ECO:0000256" key="1">
    <source>
        <dbReference type="SAM" id="MobiDB-lite"/>
    </source>
</evidence>
<reference evidence="2" key="1">
    <citation type="journal article" date="2009" name="Rice">
        <title>De Novo Next Generation Sequencing of Plant Genomes.</title>
        <authorList>
            <person name="Rounsley S."/>
            <person name="Marri P.R."/>
            <person name="Yu Y."/>
            <person name="He R."/>
            <person name="Sisneros N."/>
            <person name="Goicoechea J.L."/>
            <person name="Lee S.J."/>
            <person name="Angelova A."/>
            <person name="Kudrna D."/>
            <person name="Luo M."/>
            <person name="Affourtit J."/>
            <person name="Desany B."/>
            <person name="Knight J."/>
            <person name="Niazi F."/>
            <person name="Egholm M."/>
            <person name="Wing R.A."/>
        </authorList>
    </citation>
    <scope>NUCLEOTIDE SEQUENCE [LARGE SCALE GENOMIC DNA]</scope>
    <source>
        <strain evidence="2">cv. IRGC 105608</strain>
    </source>
</reference>
<evidence type="ECO:0000313" key="3">
    <source>
        <dbReference type="Proteomes" id="UP000026960"/>
    </source>
</evidence>
<feature type="region of interest" description="Disordered" evidence="1">
    <location>
        <begin position="1"/>
        <end position="36"/>
    </location>
</feature>
<proteinExistence type="predicted"/>
<dbReference type="HOGENOM" id="CLU_2816444_0_0_1"/>
<name>A0A0D3FDS3_9ORYZ</name>
<sequence>MASHKRSSAGERPSRVCTGKTNSDMVDDSINHHHGTTSSVTFYSYVRFRFHRENQSQCRTPTTGSPE</sequence>
<dbReference type="PaxDb" id="65489-OBART03G03610.1"/>
<dbReference type="Proteomes" id="UP000026960">
    <property type="component" value="Chromosome 3"/>
</dbReference>
<dbReference type="EnsemblPlants" id="OBART03G03610.1">
    <property type="protein sequence ID" value="OBART03G03610.1"/>
    <property type="gene ID" value="OBART03G03610"/>
</dbReference>
<reference evidence="2" key="2">
    <citation type="submission" date="2015-03" db="UniProtKB">
        <authorList>
            <consortium name="EnsemblPlants"/>
        </authorList>
    </citation>
    <scope>IDENTIFICATION</scope>
</reference>
<dbReference type="Gramene" id="OBART03G03610.1">
    <property type="protein sequence ID" value="OBART03G03610.1"/>
    <property type="gene ID" value="OBART03G03610"/>
</dbReference>